<evidence type="ECO:0000313" key="1">
    <source>
        <dbReference type="EMBL" id="PKK56839.1"/>
    </source>
</evidence>
<dbReference type="VEuPathDB" id="FungiDB:RhiirFUN_021505"/>
<gene>
    <name evidence="1" type="ORF">RhiirC2_827683</name>
</gene>
<organism evidence="1 2">
    <name type="scientific">Rhizophagus irregularis</name>
    <dbReference type="NCBI Taxonomy" id="588596"/>
    <lineage>
        <taxon>Eukaryota</taxon>
        <taxon>Fungi</taxon>
        <taxon>Fungi incertae sedis</taxon>
        <taxon>Mucoromycota</taxon>
        <taxon>Glomeromycotina</taxon>
        <taxon>Glomeromycetes</taxon>
        <taxon>Glomerales</taxon>
        <taxon>Glomeraceae</taxon>
        <taxon>Rhizophagus</taxon>
    </lineage>
</organism>
<accession>A0A2N1M5E7</accession>
<dbReference type="SUPFAM" id="SSF56219">
    <property type="entry name" value="DNase I-like"/>
    <property type="match status" value="1"/>
</dbReference>
<dbReference type="VEuPathDB" id="FungiDB:FUN_015878"/>
<dbReference type="InterPro" id="IPR036691">
    <property type="entry name" value="Endo/exonu/phosph_ase_sf"/>
</dbReference>
<sequence>SLLYQRIQKIEHIPGRLIHITFFFRRHEQLHVLGIYLPPITSSKNNTETLKSINLYLKTHLDSKNQYKKNIIMGDFNINPHKPNTTLTANDTEDNSNGHVTLAFYHKKFLTTLRHHTYKDIVKIYNETPSYTFKNTSNHISYIDIIFVSPNLISHTICASIVDAPIHTDHRLILVALNHKFFNPSKINFINNTPDSIELNRKNSLAHNERYNYKKITKEQWVDFKNFVWDNFLSRSNKNPITNNPQKYVNITFENIVQSIQSAINAINFPIIKNNHHQYEMSYKIRILENDQYYITRLIRNLNRYFTPQTSNIYISINFWNGYKKLNQLKRICSNIDPQSLDLTAADFIWSPYLTSSHYETSLKTLLKIKNYLDVQLQIETSHHQRNKIEKFINRRDNDLRSNQKRMLTSLLDRVPEKIKLDRLVFKDETDTLTFTTDKNEIESIAIDHYSNIGKVDKSPLAYDPSKPLREEWNFIYEPISGIPDDAKKCLNNLITLEELQSAIKDLPSSKAAGPNKISYEIIKQLPLQLLDVLLSLFNYILINEVIPDQFKLAFLYPIPKPTWWNYDINHT</sequence>
<dbReference type="EMBL" id="LLXL01005063">
    <property type="protein sequence ID" value="PKK56839.1"/>
    <property type="molecule type" value="Genomic_DNA"/>
</dbReference>
<feature type="non-terminal residue" evidence="1">
    <location>
        <position position="572"/>
    </location>
</feature>
<dbReference type="AlphaFoldDB" id="A0A2N1M5E7"/>
<evidence type="ECO:0000313" key="2">
    <source>
        <dbReference type="Proteomes" id="UP000233469"/>
    </source>
</evidence>
<evidence type="ECO:0008006" key="3">
    <source>
        <dbReference type="Google" id="ProtNLM"/>
    </source>
</evidence>
<dbReference type="VEuPathDB" id="FungiDB:RhiirA1_480181"/>
<feature type="non-terminal residue" evidence="1">
    <location>
        <position position="1"/>
    </location>
</feature>
<dbReference type="Gene3D" id="3.60.10.10">
    <property type="entry name" value="Endonuclease/exonuclease/phosphatase"/>
    <property type="match status" value="1"/>
</dbReference>
<reference evidence="1 2" key="2">
    <citation type="submission" date="2017-10" db="EMBL/GenBank/DDBJ databases">
        <title>Extensive intraspecific genome diversity in a model arbuscular mycorrhizal fungus.</title>
        <authorList>
            <person name="Chen E.C.H."/>
            <person name="Morin E."/>
            <person name="Baudet D."/>
            <person name="Noel J."/>
            <person name="Ndikumana S."/>
            <person name="Charron P."/>
            <person name="St-Onge C."/>
            <person name="Giorgi J."/>
            <person name="Grigoriev I.V."/>
            <person name="Roux C."/>
            <person name="Martin F.M."/>
            <person name="Corradi N."/>
        </authorList>
    </citation>
    <scope>NUCLEOTIDE SEQUENCE [LARGE SCALE GENOMIC DNA]</scope>
    <source>
        <strain evidence="1 2">C2</strain>
    </source>
</reference>
<dbReference type="VEuPathDB" id="FungiDB:RhiirA1_484672"/>
<reference evidence="1 2" key="1">
    <citation type="submission" date="2016-04" db="EMBL/GenBank/DDBJ databases">
        <title>Genome analyses suggest a sexual origin of heterokaryosis in a supposedly ancient asexual fungus.</title>
        <authorList>
            <person name="Ropars J."/>
            <person name="Sedzielewska K."/>
            <person name="Noel J."/>
            <person name="Charron P."/>
            <person name="Farinelli L."/>
            <person name="Marton T."/>
            <person name="Kruger M."/>
            <person name="Pelin A."/>
            <person name="Brachmann A."/>
            <person name="Corradi N."/>
        </authorList>
    </citation>
    <scope>NUCLEOTIDE SEQUENCE [LARGE SCALE GENOMIC DNA]</scope>
    <source>
        <strain evidence="1 2">C2</strain>
    </source>
</reference>
<dbReference type="Proteomes" id="UP000233469">
    <property type="component" value="Unassembled WGS sequence"/>
</dbReference>
<proteinExistence type="predicted"/>
<dbReference type="PANTHER" id="PTHR19446">
    <property type="entry name" value="REVERSE TRANSCRIPTASES"/>
    <property type="match status" value="1"/>
</dbReference>
<comment type="caution">
    <text evidence="1">The sequence shown here is derived from an EMBL/GenBank/DDBJ whole genome shotgun (WGS) entry which is preliminary data.</text>
</comment>
<name>A0A2N1M5E7_9GLOM</name>
<protein>
    <recommendedName>
        <fullName evidence="3">Endonuclease/exonuclease/phosphatase domain-containing protein</fullName>
    </recommendedName>
</protein>